<evidence type="ECO:0000313" key="6">
    <source>
        <dbReference type="EMBL" id="KAL1523962.1"/>
    </source>
</evidence>
<sequence length="664" mass="74438">MASVWLPSLVFAASPCACYDSGWGAWLEAPSLIHVLPPLCAQYLLASPCASLVWPSGAQFCQLALVAEPHNNTLALITTHAKWGVELARTGACNGTDWLSGEAGFLDTHISQWSKRAVATFIFYFGVQTMQIDAEASPAAFAKLYQASINGHTFLSMDLAGWRTVGLDPGSTDRIVRSRDFFLASYFWPATDFLNFSLQRVYDPTIPPMNISIAFVLQEVNSVDELDYSFEVTFLLALAWEDDRIFVDCNQAGIGGFSSLDNCRYLFQPEIIWPNVVLDPEANAVARPKLITDMGLTTSGKLASRAWEMRQKFQGNFQFEKFPYDSQNLSIIMRAPFHHPFHKVRFISEADKKDPRPPQTWHPLFDVTNVITTDGDARIEGGNVGSLSFPDIVYASTTITINITRISIYFIYNFILIMSLLVMLALLTFLLSVENLEARLSLALTVVLGLNVYQIVVVSTMPATGYLTNMHSFTIYATALVCGVALENVCAHLAWKRATVVRQRITFLRPLKHNPDAHRAARNLQAAWRGHQQRIRLERAIDKVSSRHSVSGPAKKVVVRLLQKKKKSSVFAVDGHQAGPRTRSTTGDSPRKRIEGLPDDVKRKVRSLLRQQRRWDARIKYYCQRDVVDPLALFAAKYLDTLSLVFFPALFALLTFLLFEGKIN</sequence>
<evidence type="ECO:0000256" key="3">
    <source>
        <dbReference type="SAM" id="Phobius"/>
    </source>
</evidence>
<accession>A0AB34JSH8</accession>
<reference evidence="6 7" key="1">
    <citation type="journal article" date="2024" name="Science">
        <title>Giant polyketide synthase enzymes in the biosynthesis of giant marine polyether toxins.</title>
        <authorList>
            <person name="Fallon T.R."/>
            <person name="Shende V.V."/>
            <person name="Wierzbicki I.H."/>
            <person name="Pendleton A.L."/>
            <person name="Watervoot N.F."/>
            <person name="Auber R.P."/>
            <person name="Gonzalez D.J."/>
            <person name="Wisecaver J.H."/>
            <person name="Moore B.S."/>
        </authorList>
    </citation>
    <scope>NUCLEOTIDE SEQUENCE [LARGE SCALE GENOMIC DNA]</scope>
    <source>
        <strain evidence="6 7">12B1</strain>
    </source>
</reference>
<gene>
    <name evidence="6" type="ORF">AB1Y20_018878</name>
</gene>
<proteinExistence type="predicted"/>
<dbReference type="InterPro" id="IPR006201">
    <property type="entry name" value="Neur_channel"/>
</dbReference>
<feature type="transmembrane region" description="Helical" evidence="3">
    <location>
        <begin position="409"/>
        <end position="433"/>
    </location>
</feature>
<dbReference type="GO" id="GO:0004888">
    <property type="term" value="F:transmembrane signaling receptor activity"/>
    <property type="evidence" value="ECO:0007669"/>
    <property type="project" value="InterPro"/>
</dbReference>
<dbReference type="PROSITE" id="PS50096">
    <property type="entry name" value="IQ"/>
    <property type="match status" value="1"/>
</dbReference>
<dbReference type="InterPro" id="IPR038050">
    <property type="entry name" value="Neuro_actylchol_rec"/>
</dbReference>
<dbReference type="InterPro" id="IPR006029">
    <property type="entry name" value="Neurotrans-gated_channel_TM"/>
</dbReference>
<comment type="caution">
    <text evidence="6">The sequence shown here is derived from an EMBL/GenBank/DDBJ whole genome shotgun (WGS) entry which is preliminary data.</text>
</comment>
<keyword evidence="3" id="KW-0472">Membrane</keyword>
<organism evidence="6 7">
    <name type="scientific">Prymnesium parvum</name>
    <name type="common">Toxic golden alga</name>
    <dbReference type="NCBI Taxonomy" id="97485"/>
    <lineage>
        <taxon>Eukaryota</taxon>
        <taxon>Haptista</taxon>
        <taxon>Haptophyta</taxon>
        <taxon>Prymnesiophyceae</taxon>
        <taxon>Prymnesiales</taxon>
        <taxon>Prymnesiaceae</taxon>
        <taxon>Prymnesium</taxon>
    </lineage>
</organism>
<protein>
    <recommendedName>
        <fullName evidence="5">Neurotransmitter-gated ion-channel transmembrane domain-containing protein</fullName>
    </recommendedName>
</protein>
<feature type="transmembrane region" description="Helical" evidence="3">
    <location>
        <begin position="440"/>
        <end position="461"/>
    </location>
</feature>
<comment type="subcellular location">
    <subcellularLocation>
        <location evidence="1">Membrane</location>
        <topology evidence="1">Multi-pass membrane protein</topology>
    </subcellularLocation>
</comment>
<dbReference type="Gene3D" id="2.70.170.10">
    <property type="entry name" value="Neurotransmitter-gated ion-channel ligand-binding domain"/>
    <property type="match status" value="1"/>
</dbReference>
<feature type="signal peptide" evidence="4">
    <location>
        <begin position="1"/>
        <end position="18"/>
    </location>
</feature>
<dbReference type="AlphaFoldDB" id="A0AB34JSH8"/>
<evidence type="ECO:0000259" key="5">
    <source>
        <dbReference type="Pfam" id="PF02932"/>
    </source>
</evidence>
<name>A0AB34JSH8_PRYPA</name>
<feature type="transmembrane region" description="Helical" evidence="3">
    <location>
        <begin position="641"/>
        <end position="659"/>
    </location>
</feature>
<dbReference type="Pfam" id="PF02932">
    <property type="entry name" value="Neur_chan_memb"/>
    <property type="match status" value="1"/>
</dbReference>
<dbReference type="SUPFAM" id="SSF63712">
    <property type="entry name" value="Nicotinic receptor ligand binding domain-like"/>
    <property type="match status" value="1"/>
</dbReference>
<evidence type="ECO:0000313" key="7">
    <source>
        <dbReference type="Proteomes" id="UP001515480"/>
    </source>
</evidence>
<evidence type="ECO:0000256" key="4">
    <source>
        <dbReference type="SAM" id="SignalP"/>
    </source>
</evidence>
<dbReference type="GO" id="GO:0016020">
    <property type="term" value="C:membrane"/>
    <property type="evidence" value="ECO:0007669"/>
    <property type="project" value="UniProtKB-SubCell"/>
</dbReference>
<keyword evidence="7" id="KW-1185">Reference proteome</keyword>
<dbReference type="EMBL" id="JBGBPQ010000005">
    <property type="protein sequence ID" value="KAL1523962.1"/>
    <property type="molecule type" value="Genomic_DNA"/>
</dbReference>
<dbReference type="GO" id="GO:0005230">
    <property type="term" value="F:extracellular ligand-gated monoatomic ion channel activity"/>
    <property type="evidence" value="ECO:0007669"/>
    <property type="project" value="InterPro"/>
</dbReference>
<evidence type="ECO:0000256" key="1">
    <source>
        <dbReference type="ARBA" id="ARBA00004141"/>
    </source>
</evidence>
<feature type="chain" id="PRO_5044238055" description="Neurotransmitter-gated ion-channel transmembrane domain-containing protein" evidence="4">
    <location>
        <begin position="19"/>
        <end position="664"/>
    </location>
</feature>
<feature type="region of interest" description="Disordered" evidence="2">
    <location>
        <begin position="574"/>
        <end position="595"/>
    </location>
</feature>
<dbReference type="PANTHER" id="PTHR18945">
    <property type="entry name" value="NEUROTRANSMITTER GATED ION CHANNEL"/>
    <property type="match status" value="1"/>
</dbReference>
<evidence type="ECO:0000256" key="2">
    <source>
        <dbReference type="SAM" id="MobiDB-lite"/>
    </source>
</evidence>
<feature type="domain" description="Neurotransmitter-gated ion-channel transmembrane" evidence="5">
    <location>
        <begin position="420"/>
        <end position="659"/>
    </location>
</feature>
<dbReference type="InterPro" id="IPR036719">
    <property type="entry name" value="Neuro-gated_channel_TM_sf"/>
</dbReference>
<keyword evidence="3" id="KW-0812">Transmembrane</keyword>
<dbReference type="Proteomes" id="UP001515480">
    <property type="component" value="Unassembled WGS sequence"/>
</dbReference>
<keyword evidence="4" id="KW-0732">Signal</keyword>
<feature type="transmembrane region" description="Helical" evidence="3">
    <location>
        <begin position="473"/>
        <end position="495"/>
    </location>
</feature>
<dbReference type="SUPFAM" id="SSF90112">
    <property type="entry name" value="Neurotransmitter-gated ion-channel transmembrane pore"/>
    <property type="match status" value="1"/>
</dbReference>
<dbReference type="InterPro" id="IPR036734">
    <property type="entry name" value="Neur_chan_lig-bd_sf"/>
</dbReference>
<keyword evidence="3" id="KW-1133">Transmembrane helix</keyword>
<dbReference type="Gene3D" id="1.20.58.390">
    <property type="entry name" value="Neurotransmitter-gated ion-channel transmembrane domain"/>
    <property type="match status" value="1"/>
</dbReference>